<evidence type="ECO:0000256" key="7">
    <source>
        <dbReference type="SAM" id="Phobius"/>
    </source>
</evidence>
<keyword evidence="2" id="KW-1003">Cell membrane</keyword>
<feature type="compositionally biased region" description="Low complexity" evidence="6">
    <location>
        <begin position="50"/>
        <end position="72"/>
    </location>
</feature>
<feature type="transmembrane region" description="Helical" evidence="7">
    <location>
        <begin position="105"/>
        <end position="129"/>
    </location>
</feature>
<dbReference type="PANTHER" id="PTHR36115:SF4">
    <property type="entry name" value="MEMBRANE PROTEIN"/>
    <property type="match status" value="1"/>
</dbReference>
<comment type="subcellular location">
    <subcellularLocation>
        <location evidence="1">Cell membrane</location>
        <topology evidence="1">Multi-pass membrane protein</topology>
    </subcellularLocation>
</comment>
<evidence type="ECO:0000313" key="9">
    <source>
        <dbReference type="EMBL" id="MCK8677198.1"/>
    </source>
</evidence>
<evidence type="ECO:0000256" key="3">
    <source>
        <dbReference type="ARBA" id="ARBA00022692"/>
    </source>
</evidence>
<feature type="compositionally biased region" description="Low complexity" evidence="6">
    <location>
        <begin position="9"/>
        <end position="27"/>
    </location>
</feature>
<accession>A0ABT0I7A2</accession>
<evidence type="ECO:0000256" key="1">
    <source>
        <dbReference type="ARBA" id="ARBA00004651"/>
    </source>
</evidence>
<feature type="transmembrane region" description="Helical" evidence="7">
    <location>
        <begin position="162"/>
        <end position="185"/>
    </location>
</feature>
<keyword evidence="4 7" id="KW-1133">Transmembrane helix</keyword>
<dbReference type="EMBL" id="JALPTH010000005">
    <property type="protein sequence ID" value="MCK8677198.1"/>
    <property type="molecule type" value="Genomic_DNA"/>
</dbReference>
<comment type="caution">
    <text evidence="9">The sequence shown here is derived from an EMBL/GenBank/DDBJ whole genome shotgun (WGS) entry which is preliminary data.</text>
</comment>
<dbReference type="RefSeq" id="WP_248632427.1">
    <property type="nucleotide sequence ID" value="NZ_JALPTH010000005.1"/>
</dbReference>
<evidence type="ECO:0000259" key="8">
    <source>
        <dbReference type="Pfam" id="PF06271"/>
    </source>
</evidence>
<keyword evidence="10" id="KW-1185">Reference proteome</keyword>
<evidence type="ECO:0000313" key="10">
    <source>
        <dbReference type="Proteomes" id="UP001522868"/>
    </source>
</evidence>
<keyword evidence="5 7" id="KW-0472">Membrane</keyword>
<feature type="domain" description="RDD" evidence="8">
    <location>
        <begin position="95"/>
        <end position="257"/>
    </location>
</feature>
<feature type="compositionally biased region" description="Low complexity" evidence="6">
    <location>
        <begin position="34"/>
        <end position="43"/>
    </location>
</feature>
<name>A0ABT0I7A2_9ACTN</name>
<dbReference type="InterPro" id="IPR010432">
    <property type="entry name" value="RDD"/>
</dbReference>
<evidence type="ECO:0000256" key="4">
    <source>
        <dbReference type="ARBA" id="ARBA00022989"/>
    </source>
</evidence>
<keyword evidence="3 7" id="KW-0812">Transmembrane</keyword>
<feature type="transmembrane region" description="Helical" evidence="7">
    <location>
        <begin position="224"/>
        <end position="242"/>
    </location>
</feature>
<dbReference type="Proteomes" id="UP001522868">
    <property type="component" value="Unassembled WGS sequence"/>
</dbReference>
<proteinExistence type="predicted"/>
<dbReference type="InterPro" id="IPR051791">
    <property type="entry name" value="Pra-immunoreactive"/>
</dbReference>
<dbReference type="PANTHER" id="PTHR36115">
    <property type="entry name" value="PROLINE-RICH ANTIGEN HOMOLOG-RELATED"/>
    <property type="match status" value="1"/>
</dbReference>
<feature type="region of interest" description="Disordered" evidence="6">
    <location>
        <begin position="1"/>
        <end position="72"/>
    </location>
</feature>
<evidence type="ECO:0000256" key="6">
    <source>
        <dbReference type="SAM" id="MobiDB-lite"/>
    </source>
</evidence>
<gene>
    <name evidence="9" type="ORF">M1O15_07305</name>
</gene>
<evidence type="ECO:0000256" key="5">
    <source>
        <dbReference type="ARBA" id="ARBA00023136"/>
    </source>
</evidence>
<organism evidence="9 10">
    <name type="scientific">Streptomyces lichenis</name>
    <dbReference type="NCBI Taxonomy" id="2306967"/>
    <lineage>
        <taxon>Bacteria</taxon>
        <taxon>Bacillati</taxon>
        <taxon>Actinomycetota</taxon>
        <taxon>Actinomycetes</taxon>
        <taxon>Kitasatosporales</taxon>
        <taxon>Streptomycetaceae</taxon>
        <taxon>Streptomyces</taxon>
    </lineage>
</organism>
<protein>
    <submittedName>
        <fullName evidence="9">RDD family protein</fullName>
    </submittedName>
</protein>
<dbReference type="Pfam" id="PF06271">
    <property type="entry name" value="RDD"/>
    <property type="match status" value="1"/>
</dbReference>
<reference evidence="9 10" key="1">
    <citation type="submission" date="2022-04" db="EMBL/GenBank/DDBJ databases">
        <title>Streptomyces sp. nov. LCR6-01 isolated from Lichen of Dirinaria sp.</title>
        <authorList>
            <person name="Kanchanasin P."/>
            <person name="Tanasupawat S."/>
            <person name="Phongsopitanun W."/>
        </authorList>
    </citation>
    <scope>NUCLEOTIDE SEQUENCE [LARGE SCALE GENOMIC DNA]</scope>
    <source>
        <strain evidence="9 10">LCR6-01</strain>
    </source>
</reference>
<sequence length="263" mass="27685">MSFGDPNNPYGQPQSQPQQPGYGYPQGGQPPQPGYGYPQQAPQSVPPQPDYGQQQNYGYPQQQPQQGYGYPQAAGTLQANNGYINVPGLGTVEIASMGRRFAARVIDGLIIGVFYGVLMAIGFAGLIGAADDAQAAVDKCDATSASYQSCVDSAMAESTGGFLAAMMTAIFAIFLITLLYEWLLISFVGATLGKMAVGLRVVKERTGGTPGVGGGFIRWILPQVGSLLCGIGALLVYLSPFFDNSGKTQGWHDRAAGTLVVKK</sequence>
<evidence type="ECO:0000256" key="2">
    <source>
        <dbReference type="ARBA" id="ARBA00022475"/>
    </source>
</evidence>